<organism evidence="1">
    <name type="scientific">Arundo donax</name>
    <name type="common">Giant reed</name>
    <name type="synonym">Donax arundinaceus</name>
    <dbReference type="NCBI Taxonomy" id="35708"/>
    <lineage>
        <taxon>Eukaryota</taxon>
        <taxon>Viridiplantae</taxon>
        <taxon>Streptophyta</taxon>
        <taxon>Embryophyta</taxon>
        <taxon>Tracheophyta</taxon>
        <taxon>Spermatophyta</taxon>
        <taxon>Magnoliopsida</taxon>
        <taxon>Liliopsida</taxon>
        <taxon>Poales</taxon>
        <taxon>Poaceae</taxon>
        <taxon>PACMAD clade</taxon>
        <taxon>Arundinoideae</taxon>
        <taxon>Arundineae</taxon>
        <taxon>Arundo</taxon>
    </lineage>
</organism>
<accession>A0A0A8YKN5</accession>
<reference evidence="1" key="1">
    <citation type="submission" date="2014-09" db="EMBL/GenBank/DDBJ databases">
        <authorList>
            <person name="Magalhaes I.L.F."/>
            <person name="Oliveira U."/>
            <person name="Santos F.R."/>
            <person name="Vidigal T.H.D.A."/>
            <person name="Brescovit A.D."/>
            <person name="Santos A.J."/>
        </authorList>
    </citation>
    <scope>NUCLEOTIDE SEQUENCE</scope>
    <source>
        <tissue evidence="1">Shoot tissue taken approximately 20 cm above the soil surface</tissue>
    </source>
</reference>
<proteinExistence type="predicted"/>
<name>A0A0A8YKN5_ARUDO</name>
<dbReference type="EMBL" id="GBRH01271079">
    <property type="protein sequence ID" value="JAD26816.1"/>
    <property type="molecule type" value="Transcribed_RNA"/>
</dbReference>
<dbReference type="AlphaFoldDB" id="A0A0A8YKN5"/>
<reference evidence="1" key="2">
    <citation type="journal article" date="2015" name="Data Brief">
        <title>Shoot transcriptome of the giant reed, Arundo donax.</title>
        <authorList>
            <person name="Barrero R.A."/>
            <person name="Guerrero F.D."/>
            <person name="Moolhuijzen P."/>
            <person name="Goolsby J.A."/>
            <person name="Tidwell J."/>
            <person name="Bellgard S.E."/>
            <person name="Bellgard M.I."/>
        </authorList>
    </citation>
    <scope>NUCLEOTIDE SEQUENCE</scope>
    <source>
        <tissue evidence="1">Shoot tissue taken approximately 20 cm above the soil surface</tissue>
    </source>
</reference>
<protein>
    <submittedName>
        <fullName evidence="1">Uncharacterized protein</fullName>
    </submittedName>
</protein>
<evidence type="ECO:0000313" key="1">
    <source>
        <dbReference type="EMBL" id="JAD26816.1"/>
    </source>
</evidence>
<sequence length="31" mass="3579">MPVLRILETMYDCCQGIAARIVLIRSDGYDY</sequence>